<evidence type="ECO:0000256" key="1">
    <source>
        <dbReference type="SAM" id="MobiDB-lite"/>
    </source>
</evidence>
<feature type="compositionally biased region" description="Basic and acidic residues" evidence="1">
    <location>
        <begin position="10"/>
        <end position="34"/>
    </location>
</feature>
<name>A0A915JZE6_ROMCU</name>
<dbReference type="WBParaSite" id="nRc.2.0.1.t31350-RA">
    <property type="protein sequence ID" value="nRc.2.0.1.t31350-RA"/>
    <property type="gene ID" value="nRc.2.0.1.g31350"/>
</dbReference>
<evidence type="ECO:0000313" key="3">
    <source>
        <dbReference type="WBParaSite" id="nRc.2.0.1.t31350-RA"/>
    </source>
</evidence>
<evidence type="ECO:0000313" key="2">
    <source>
        <dbReference type="Proteomes" id="UP000887565"/>
    </source>
</evidence>
<reference evidence="3" key="1">
    <citation type="submission" date="2022-11" db="UniProtKB">
        <authorList>
            <consortium name="WormBaseParasite"/>
        </authorList>
    </citation>
    <scope>IDENTIFICATION</scope>
</reference>
<organism evidence="2 3">
    <name type="scientific">Romanomermis culicivorax</name>
    <name type="common">Nematode worm</name>
    <dbReference type="NCBI Taxonomy" id="13658"/>
    <lineage>
        <taxon>Eukaryota</taxon>
        <taxon>Metazoa</taxon>
        <taxon>Ecdysozoa</taxon>
        <taxon>Nematoda</taxon>
        <taxon>Enoplea</taxon>
        <taxon>Dorylaimia</taxon>
        <taxon>Mermithida</taxon>
        <taxon>Mermithoidea</taxon>
        <taxon>Mermithidae</taxon>
        <taxon>Romanomermis</taxon>
    </lineage>
</organism>
<feature type="region of interest" description="Disordered" evidence="1">
    <location>
        <begin position="1"/>
        <end position="34"/>
    </location>
</feature>
<protein>
    <submittedName>
        <fullName evidence="3">Uncharacterized protein</fullName>
    </submittedName>
</protein>
<dbReference type="AlphaFoldDB" id="A0A915JZE6"/>
<sequence>MGSQRLNQTDMKRKALGDDKPKPDKYQHMDAKSPELKESITSVDLETQLDDEKIKVDVFESEKSLFRTCGKAFDDETDL</sequence>
<proteinExistence type="predicted"/>
<accession>A0A915JZE6</accession>
<dbReference type="Proteomes" id="UP000887565">
    <property type="component" value="Unplaced"/>
</dbReference>
<keyword evidence="2" id="KW-1185">Reference proteome</keyword>